<dbReference type="EMBL" id="NEVH01016358">
    <property type="protein sequence ID" value="PNF25202.1"/>
    <property type="molecule type" value="Genomic_DNA"/>
</dbReference>
<evidence type="ECO:0000313" key="16">
    <source>
        <dbReference type="Proteomes" id="UP000235965"/>
    </source>
</evidence>
<evidence type="ECO:0000256" key="8">
    <source>
        <dbReference type="ARBA" id="ARBA00023170"/>
    </source>
</evidence>
<keyword evidence="16" id="KW-1185">Reference proteome</keyword>
<evidence type="ECO:0000259" key="14">
    <source>
        <dbReference type="Pfam" id="PF00003"/>
    </source>
</evidence>
<dbReference type="OrthoDB" id="2129233at2759"/>
<name>A0A2J7Q9E7_9NEOP</name>
<keyword evidence="3" id="KW-1003">Cell membrane</keyword>
<evidence type="ECO:0000256" key="6">
    <source>
        <dbReference type="ARBA" id="ARBA00023040"/>
    </source>
</evidence>
<dbReference type="AlphaFoldDB" id="A0A2J7Q9E7"/>
<keyword evidence="10" id="KW-0807">Transducer</keyword>
<feature type="transmembrane region" description="Helical" evidence="13">
    <location>
        <begin position="71"/>
        <end position="89"/>
    </location>
</feature>
<proteinExistence type="inferred from homology"/>
<keyword evidence="5 13" id="KW-1133">Transmembrane helix</keyword>
<dbReference type="InterPro" id="IPR017978">
    <property type="entry name" value="GPCR_3_C"/>
</dbReference>
<evidence type="ECO:0000256" key="13">
    <source>
        <dbReference type="SAM" id="Phobius"/>
    </source>
</evidence>
<dbReference type="InParanoid" id="A0A2J7Q9E7"/>
<dbReference type="GO" id="GO:0004930">
    <property type="term" value="F:G protein-coupled receptor activity"/>
    <property type="evidence" value="ECO:0007669"/>
    <property type="project" value="UniProtKB-KW"/>
</dbReference>
<comment type="similarity">
    <text evidence="2">Belongs to the G-protein coupled receptor 3 family.</text>
</comment>
<evidence type="ECO:0000256" key="1">
    <source>
        <dbReference type="ARBA" id="ARBA00004651"/>
    </source>
</evidence>
<sequence>MGYIPPKRRWICGDLYDIFHKITLFIFSLLYQAGIRYRVEVIQVEVMFLVWGIRLCIVVRKAPSEFNESRFISMAIYNEFLLSVFLNVSMLFLQKPANPDLLYIIFFCHTQLTITLLLCLIFGSKAYMVFKGHGKSEESSSAIPKPQAAKFLAKPRSGNSQCAPSTNSSTAGVQEYAKLNEMDVQEEFQRLYTQLEQLKEKNMRLGNRHLAAKITAMQEAAKQNYNEGLLEAETPNVSEAGVRRVDLEMASTCKKVSSADGSSGSRSKKRGNVGKSRNSSGGGGSGSNSGGGKKRTKSGGDGDVDKRKECNRYVEKGEPTDDNRADMASGKAAHSQSSSEGASPNNTGSNNRNLKSGHARTHAIVINLDDKNRFTEEVTV</sequence>
<comment type="caution">
    <text evidence="15">The sequence shown here is derived from an EMBL/GenBank/DDBJ whole genome shotgun (WGS) entry which is preliminary data.</text>
</comment>
<keyword evidence="11" id="KW-0175">Coiled coil</keyword>
<feature type="domain" description="G-protein coupled receptors family 3 profile" evidence="14">
    <location>
        <begin position="44"/>
        <end position="125"/>
    </location>
</feature>
<feature type="transmembrane region" description="Helical" evidence="13">
    <location>
        <begin position="18"/>
        <end position="35"/>
    </location>
</feature>
<evidence type="ECO:0000313" key="15">
    <source>
        <dbReference type="EMBL" id="PNF25202.1"/>
    </source>
</evidence>
<dbReference type="PANTHER" id="PTHR32546">
    <property type="entry name" value="G-PROTEIN COUPLED RECEPTOR 158-RELATED"/>
    <property type="match status" value="1"/>
</dbReference>
<keyword evidence="9" id="KW-0325">Glycoprotein</keyword>
<feature type="transmembrane region" description="Helical" evidence="13">
    <location>
        <begin position="101"/>
        <end position="123"/>
    </location>
</feature>
<dbReference type="InterPro" id="IPR043458">
    <property type="entry name" value="GPR158/179"/>
</dbReference>
<evidence type="ECO:0000256" key="2">
    <source>
        <dbReference type="ARBA" id="ARBA00007242"/>
    </source>
</evidence>
<protein>
    <recommendedName>
        <fullName evidence="14">G-protein coupled receptors family 3 profile domain-containing protein</fullName>
    </recommendedName>
</protein>
<keyword evidence="4 13" id="KW-0812">Transmembrane</keyword>
<evidence type="ECO:0000256" key="5">
    <source>
        <dbReference type="ARBA" id="ARBA00022989"/>
    </source>
</evidence>
<evidence type="ECO:0000256" key="11">
    <source>
        <dbReference type="SAM" id="Coils"/>
    </source>
</evidence>
<evidence type="ECO:0000256" key="4">
    <source>
        <dbReference type="ARBA" id="ARBA00022692"/>
    </source>
</evidence>
<keyword evidence="6" id="KW-0297">G-protein coupled receptor</keyword>
<feature type="coiled-coil region" evidence="11">
    <location>
        <begin position="181"/>
        <end position="208"/>
    </location>
</feature>
<dbReference type="Pfam" id="PF00003">
    <property type="entry name" value="7tm_3"/>
    <property type="match status" value="1"/>
</dbReference>
<feature type="compositionally biased region" description="Low complexity" evidence="12">
    <location>
        <begin position="254"/>
        <end position="265"/>
    </location>
</feature>
<reference evidence="15 16" key="1">
    <citation type="submission" date="2017-12" db="EMBL/GenBank/DDBJ databases">
        <title>Hemimetabolous genomes reveal molecular basis of termite eusociality.</title>
        <authorList>
            <person name="Harrison M.C."/>
            <person name="Jongepier E."/>
            <person name="Robertson H.M."/>
            <person name="Arning N."/>
            <person name="Bitard-Feildel T."/>
            <person name="Chao H."/>
            <person name="Childers C.P."/>
            <person name="Dinh H."/>
            <person name="Doddapaneni H."/>
            <person name="Dugan S."/>
            <person name="Gowin J."/>
            <person name="Greiner C."/>
            <person name="Han Y."/>
            <person name="Hu H."/>
            <person name="Hughes D.S.T."/>
            <person name="Huylmans A.-K."/>
            <person name="Kemena C."/>
            <person name="Kremer L.P.M."/>
            <person name="Lee S.L."/>
            <person name="Lopez-Ezquerra A."/>
            <person name="Mallet L."/>
            <person name="Monroy-Kuhn J.M."/>
            <person name="Moser A."/>
            <person name="Murali S.C."/>
            <person name="Muzny D.M."/>
            <person name="Otani S."/>
            <person name="Piulachs M.-D."/>
            <person name="Poelchau M."/>
            <person name="Qu J."/>
            <person name="Schaub F."/>
            <person name="Wada-Katsumata A."/>
            <person name="Worley K.C."/>
            <person name="Xie Q."/>
            <person name="Ylla G."/>
            <person name="Poulsen M."/>
            <person name="Gibbs R.A."/>
            <person name="Schal C."/>
            <person name="Richards S."/>
            <person name="Belles X."/>
            <person name="Korb J."/>
            <person name="Bornberg-Bauer E."/>
        </authorList>
    </citation>
    <scope>NUCLEOTIDE SEQUENCE [LARGE SCALE GENOMIC DNA]</scope>
    <source>
        <tissue evidence="15">Whole body</tissue>
    </source>
</reference>
<evidence type="ECO:0000256" key="7">
    <source>
        <dbReference type="ARBA" id="ARBA00023136"/>
    </source>
</evidence>
<feature type="transmembrane region" description="Helical" evidence="13">
    <location>
        <begin position="41"/>
        <end position="59"/>
    </location>
</feature>
<keyword evidence="8" id="KW-0675">Receptor</keyword>
<comment type="subcellular location">
    <subcellularLocation>
        <location evidence="1">Cell membrane</location>
        <topology evidence="1">Multi-pass membrane protein</topology>
    </subcellularLocation>
</comment>
<evidence type="ECO:0000256" key="10">
    <source>
        <dbReference type="ARBA" id="ARBA00023224"/>
    </source>
</evidence>
<gene>
    <name evidence="15" type="ORF">B7P43_G13885</name>
</gene>
<dbReference type="PANTHER" id="PTHR32546:SF29">
    <property type="entry name" value="G-PROTEIN COUPLED RECEPTORS FAMILY 3 PROFILE DOMAIN-CONTAINING PROTEIN"/>
    <property type="match status" value="1"/>
</dbReference>
<evidence type="ECO:0000256" key="3">
    <source>
        <dbReference type="ARBA" id="ARBA00022475"/>
    </source>
</evidence>
<dbReference type="STRING" id="105785.A0A2J7Q9E7"/>
<dbReference type="GO" id="GO:0005886">
    <property type="term" value="C:plasma membrane"/>
    <property type="evidence" value="ECO:0007669"/>
    <property type="project" value="UniProtKB-SubCell"/>
</dbReference>
<evidence type="ECO:0000256" key="9">
    <source>
        <dbReference type="ARBA" id="ARBA00023180"/>
    </source>
</evidence>
<accession>A0A2J7Q9E7</accession>
<feature type="compositionally biased region" description="Basic and acidic residues" evidence="12">
    <location>
        <begin position="298"/>
        <end position="325"/>
    </location>
</feature>
<organism evidence="15 16">
    <name type="scientific">Cryptotermes secundus</name>
    <dbReference type="NCBI Taxonomy" id="105785"/>
    <lineage>
        <taxon>Eukaryota</taxon>
        <taxon>Metazoa</taxon>
        <taxon>Ecdysozoa</taxon>
        <taxon>Arthropoda</taxon>
        <taxon>Hexapoda</taxon>
        <taxon>Insecta</taxon>
        <taxon>Pterygota</taxon>
        <taxon>Neoptera</taxon>
        <taxon>Polyneoptera</taxon>
        <taxon>Dictyoptera</taxon>
        <taxon>Blattodea</taxon>
        <taxon>Blattoidea</taxon>
        <taxon>Termitoidae</taxon>
        <taxon>Kalotermitidae</taxon>
        <taxon>Cryptotermitinae</taxon>
        <taxon>Cryptotermes</taxon>
    </lineage>
</organism>
<feature type="region of interest" description="Disordered" evidence="12">
    <location>
        <begin position="252"/>
        <end position="359"/>
    </location>
</feature>
<evidence type="ECO:0000256" key="12">
    <source>
        <dbReference type="SAM" id="MobiDB-lite"/>
    </source>
</evidence>
<dbReference type="Proteomes" id="UP000235965">
    <property type="component" value="Unassembled WGS sequence"/>
</dbReference>
<feature type="compositionally biased region" description="Polar residues" evidence="12">
    <location>
        <begin position="334"/>
        <end position="354"/>
    </location>
</feature>
<feature type="compositionally biased region" description="Gly residues" evidence="12">
    <location>
        <begin position="280"/>
        <end position="291"/>
    </location>
</feature>
<keyword evidence="7 13" id="KW-0472">Membrane</keyword>